<dbReference type="Gene3D" id="1.20.144.10">
    <property type="entry name" value="Phosphatidic acid phosphatase type 2/haloperoxidase"/>
    <property type="match status" value="1"/>
</dbReference>
<evidence type="ECO:0000259" key="2">
    <source>
        <dbReference type="Pfam" id="PF01569"/>
    </source>
</evidence>
<evidence type="ECO:0000313" key="3">
    <source>
        <dbReference type="EMBL" id="QBK04495.1"/>
    </source>
</evidence>
<proteinExistence type="predicted"/>
<dbReference type="Proteomes" id="UP000292939">
    <property type="component" value="Chromosome"/>
</dbReference>
<feature type="signal peptide" evidence="1">
    <location>
        <begin position="1"/>
        <end position="29"/>
    </location>
</feature>
<dbReference type="InterPro" id="IPR000326">
    <property type="entry name" value="PAP2/HPO"/>
</dbReference>
<dbReference type="EMBL" id="CP031395">
    <property type="protein sequence ID" value="QBK04495.1"/>
    <property type="molecule type" value="Genomic_DNA"/>
</dbReference>
<feature type="chain" id="PRO_5020376424" evidence="1">
    <location>
        <begin position="30"/>
        <end position="186"/>
    </location>
</feature>
<feature type="domain" description="Phosphatidic acid phosphatase type 2/haloperoxidase" evidence="2">
    <location>
        <begin position="69"/>
        <end position="161"/>
    </location>
</feature>
<reference evidence="3 4" key="1">
    <citation type="submission" date="2018-07" db="EMBL/GenBank/DDBJ databases">
        <title>Exploring interactions and the metabolic potential of the ultra-small soil bacteria Hylemonella gracilis.</title>
        <authorList>
            <person name="Tyc O."/>
            <person name="Kulkarni P."/>
            <person name="Gawehns F."/>
            <person name="Hundscheid M."/>
            <person name="Zweers H."/>
            <person name="Garbeva P."/>
        </authorList>
    </citation>
    <scope>NUCLEOTIDE SEQUENCE [LARGE SCALE GENOMIC DNA]</scope>
    <source>
        <strain evidence="3 4">NS1</strain>
    </source>
</reference>
<dbReference type="AlphaFoldDB" id="A0A4P6UK67"/>
<accession>A0A4P6UK67</accession>
<gene>
    <name evidence="3" type="ORF">DW355_06575</name>
</gene>
<protein>
    <submittedName>
        <fullName evidence="3">PAP2 family protein</fullName>
    </submittedName>
</protein>
<evidence type="ECO:0000313" key="4">
    <source>
        <dbReference type="Proteomes" id="UP000292939"/>
    </source>
</evidence>
<name>A0A4P6UK67_9BURK</name>
<dbReference type="KEGG" id="hgr:DW355_06575"/>
<dbReference type="OrthoDB" id="9773582at2"/>
<organism evidence="3 4">
    <name type="scientific">Hylemonella gracilis</name>
    <dbReference type="NCBI Taxonomy" id="80880"/>
    <lineage>
        <taxon>Bacteria</taxon>
        <taxon>Pseudomonadati</taxon>
        <taxon>Pseudomonadota</taxon>
        <taxon>Betaproteobacteria</taxon>
        <taxon>Burkholderiales</taxon>
        <taxon>Comamonadaceae</taxon>
        <taxon>Hylemonella</taxon>
    </lineage>
</organism>
<dbReference type="CDD" id="cd03394">
    <property type="entry name" value="PAP2_like_5"/>
    <property type="match status" value="1"/>
</dbReference>
<dbReference type="InterPro" id="IPR036938">
    <property type="entry name" value="PAP2/HPO_sf"/>
</dbReference>
<dbReference type="Pfam" id="PF01569">
    <property type="entry name" value="PAP2"/>
    <property type="match status" value="1"/>
</dbReference>
<sequence>MAMNSLMKSKVCPFFSITLLSCFPGLSFAQSGLESVGDLTQVIVPAYALGMAANEEGSEGVTQWSYSFAATMATVYAIKSSLPVQRPDYENGDRKDSFPSGHTAAAFSGATFIHRRYGLERAVGPYALAVFTGYTRIEAKRHRLGDVLVGASIATAWTWALVDEKAQVQVSVDRGQVALRYVLSLD</sequence>
<evidence type="ECO:0000256" key="1">
    <source>
        <dbReference type="SAM" id="SignalP"/>
    </source>
</evidence>
<keyword evidence="1" id="KW-0732">Signal</keyword>
<dbReference type="SUPFAM" id="SSF48317">
    <property type="entry name" value="Acid phosphatase/Vanadium-dependent haloperoxidase"/>
    <property type="match status" value="1"/>
</dbReference>